<sequence>MAALSASDLQTVYTLLGNSLSPDESLRRPAESSLSQAELRPGFCSCLLEIIVAKDLVSQVDVRLNAALYFKNCINRYWRRRRDSFGISNDEKMHLRKKILLHMEEENIQIALQLAVLIAKIARIDYPKEWPDLFSVLAQILQSGDILTSHRVFMVLFRILKELSSKRLSSDQRNFSEIASQFFEYSWHLWHVDVQTILRTFSTITQNFAVGVSAKEQDDLYLTCERWLLCSKIIRQLVISGYPSDMASVQEVRPVKEVCPMMLNAIRSFLPYYSTFHDGLPKFWQFTKRACIKLMKILISIQSRHPYSFGDKSVLQPVMDFCLTEIISPEPAVISFEQLLIQCMVIVKSILECKEYKPRLTGRVVGENGNNVEQIKKNIAFLVGDTLASVLPNERVISLCTVLIRRYFVLTESDLNEWFQNPESFHHEQDMVQWTEKMRPCAEALYIVLFENERQLLGPVVVSILRETMIDCPALETEINPKMLLKDAAYTAAGHVYYELSNFLNFREWFTGTLSQELSNEHPNMRVIHRKIAIVLGQWQPEIKDDLKKLVYFALIKLLEEDDIAVRLAACRSLRFLVEDANFCESDFSELLPKCWNLSFKLVEEIQEFDSKVQVLSFISVLIEYVGEKIISFSTKLVEYFNRSWEESTGESLLQIQLLEALKKFVNALGCQSPICYNMLLPILRKGINIDDPDALNLLEDSVLLWEAILSHASSMVPELLELFPSLVLMMERSFDHLTVAISILEDYIILGGADFLNRHASSVARILDGIVGNVNNKGLLSTFPIIDVLIQCFPMEAPPLIGGVLQKLIVLCLSGGEEHDPSKTAVRATSGAILARLLVMNTNYLAHLLSEPSVTLALQQAGISTDQNIILYLIDIWIDKVDNVTILQKKTYALALSLILTLRIPQVIDKLDYILSVCMSVLLGENEETNEDDSSDKTDSMGQHNAYGFGHLSSVELKKKHIKDADPIRHLSLENTLKENLKACAAFHGEALFNEAISRIHPSALAQLQQALKMT</sequence>
<dbReference type="Pfam" id="PF03810">
    <property type="entry name" value="IBN_N"/>
    <property type="match status" value="1"/>
</dbReference>
<evidence type="ECO:0000256" key="4">
    <source>
        <dbReference type="ARBA" id="ARBA00023242"/>
    </source>
</evidence>
<dbReference type="Gene3D" id="1.25.10.10">
    <property type="entry name" value="Leucine-rich Repeat Variant"/>
    <property type="match status" value="1"/>
</dbReference>
<dbReference type="InterPro" id="IPR001494">
    <property type="entry name" value="Importin-beta_N"/>
</dbReference>
<evidence type="ECO:0000256" key="3">
    <source>
        <dbReference type="ARBA" id="ARBA00022448"/>
    </source>
</evidence>
<proteinExistence type="inferred from homology"/>
<dbReference type="PROSITE" id="PS50166">
    <property type="entry name" value="IMPORTIN_B_NT"/>
    <property type="match status" value="1"/>
</dbReference>
<dbReference type="InterPro" id="IPR016024">
    <property type="entry name" value="ARM-type_fold"/>
</dbReference>
<evidence type="ECO:0000313" key="7">
    <source>
        <dbReference type="Proteomes" id="UP001180020"/>
    </source>
</evidence>
<dbReference type="GO" id="GO:0031267">
    <property type="term" value="F:small GTPase binding"/>
    <property type="evidence" value="ECO:0007669"/>
    <property type="project" value="InterPro"/>
</dbReference>
<dbReference type="GO" id="GO:0006606">
    <property type="term" value="P:protein import into nucleus"/>
    <property type="evidence" value="ECO:0007669"/>
    <property type="project" value="TreeGrafter"/>
</dbReference>
<dbReference type="SUPFAM" id="SSF48371">
    <property type="entry name" value="ARM repeat"/>
    <property type="match status" value="1"/>
</dbReference>
<keyword evidence="7" id="KW-1185">Reference proteome</keyword>
<evidence type="ECO:0000259" key="5">
    <source>
        <dbReference type="PROSITE" id="PS50166"/>
    </source>
</evidence>
<evidence type="ECO:0000313" key="6">
    <source>
        <dbReference type="EMBL" id="KAK1283298.1"/>
    </source>
</evidence>
<dbReference type="PANTHER" id="PTHR10997">
    <property type="entry name" value="IMPORTIN-7, 8, 11"/>
    <property type="match status" value="1"/>
</dbReference>
<reference evidence="6" key="1">
    <citation type="journal article" date="2023" name="Nat. Commun.">
        <title>Diploid and tetraploid genomes of Acorus and the evolution of monocots.</title>
        <authorList>
            <person name="Ma L."/>
            <person name="Liu K.W."/>
            <person name="Li Z."/>
            <person name="Hsiao Y.Y."/>
            <person name="Qi Y."/>
            <person name="Fu T."/>
            <person name="Tang G.D."/>
            <person name="Zhang D."/>
            <person name="Sun W.H."/>
            <person name="Liu D.K."/>
            <person name="Li Y."/>
            <person name="Chen G.Z."/>
            <person name="Liu X.D."/>
            <person name="Liao X.Y."/>
            <person name="Jiang Y.T."/>
            <person name="Yu X."/>
            <person name="Hao Y."/>
            <person name="Huang J."/>
            <person name="Zhao X.W."/>
            <person name="Ke S."/>
            <person name="Chen Y.Y."/>
            <person name="Wu W.L."/>
            <person name="Hsu J.L."/>
            <person name="Lin Y.F."/>
            <person name="Huang M.D."/>
            <person name="Li C.Y."/>
            <person name="Huang L."/>
            <person name="Wang Z.W."/>
            <person name="Zhao X."/>
            <person name="Zhong W.Y."/>
            <person name="Peng D.H."/>
            <person name="Ahmad S."/>
            <person name="Lan S."/>
            <person name="Zhang J.S."/>
            <person name="Tsai W.C."/>
            <person name="Van de Peer Y."/>
            <person name="Liu Z.J."/>
        </authorList>
    </citation>
    <scope>NUCLEOTIDE SEQUENCE</scope>
    <source>
        <strain evidence="6">CP</strain>
    </source>
</reference>
<dbReference type="Pfam" id="PF25758">
    <property type="entry name" value="TPR_IPO11"/>
    <property type="match status" value="1"/>
</dbReference>
<comment type="subcellular location">
    <subcellularLocation>
        <location evidence="1">Nucleus</location>
    </subcellularLocation>
</comment>
<name>A0AAV9C4S0_ACOCL</name>
<gene>
    <name evidence="6" type="ORF">QJS10_CPB21g01312</name>
</gene>
<dbReference type="InterPro" id="IPR058669">
    <property type="entry name" value="TPR_IPO7/11-like"/>
</dbReference>
<comment type="similarity">
    <text evidence="2">Belongs to the importin beta family.</text>
</comment>
<organism evidence="6 7">
    <name type="scientific">Acorus calamus</name>
    <name type="common">Sweet flag</name>
    <dbReference type="NCBI Taxonomy" id="4465"/>
    <lineage>
        <taxon>Eukaryota</taxon>
        <taxon>Viridiplantae</taxon>
        <taxon>Streptophyta</taxon>
        <taxon>Embryophyta</taxon>
        <taxon>Tracheophyta</taxon>
        <taxon>Spermatophyta</taxon>
        <taxon>Magnoliopsida</taxon>
        <taxon>Liliopsida</taxon>
        <taxon>Acoraceae</taxon>
        <taxon>Acorus</taxon>
    </lineage>
</organism>
<evidence type="ECO:0000256" key="1">
    <source>
        <dbReference type="ARBA" id="ARBA00004123"/>
    </source>
</evidence>
<feature type="domain" description="Importin N-terminal" evidence="5">
    <location>
        <begin position="30"/>
        <end position="105"/>
    </location>
</feature>
<dbReference type="GO" id="GO:0005635">
    <property type="term" value="C:nuclear envelope"/>
    <property type="evidence" value="ECO:0007669"/>
    <property type="project" value="TreeGrafter"/>
</dbReference>
<protein>
    <recommendedName>
        <fullName evidence="5">Importin N-terminal domain-containing protein</fullName>
    </recommendedName>
</protein>
<dbReference type="EMBL" id="JAUJYO010000021">
    <property type="protein sequence ID" value="KAK1283298.1"/>
    <property type="molecule type" value="Genomic_DNA"/>
</dbReference>
<accession>A0AAV9C4S0</accession>
<reference evidence="6" key="2">
    <citation type="submission" date="2023-06" db="EMBL/GenBank/DDBJ databases">
        <authorList>
            <person name="Ma L."/>
            <person name="Liu K.-W."/>
            <person name="Li Z."/>
            <person name="Hsiao Y.-Y."/>
            <person name="Qi Y."/>
            <person name="Fu T."/>
            <person name="Tang G."/>
            <person name="Zhang D."/>
            <person name="Sun W.-H."/>
            <person name="Liu D.-K."/>
            <person name="Li Y."/>
            <person name="Chen G.-Z."/>
            <person name="Liu X.-D."/>
            <person name="Liao X.-Y."/>
            <person name="Jiang Y.-T."/>
            <person name="Yu X."/>
            <person name="Hao Y."/>
            <person name="Huang J."/>
            <person name="Zhao X.-W."/>
            <person name="Ke S."/>
            <person name="Chen Y.-Y."/>
            <person name="Wu W.-L."/>
            <person name="Hsu J.-L."/>
            <person name="Lin Y.-F."/>
            <person name="Huang M.-D."/>
            <person name="Li C.-Y."/>
            <person name="Huang L."/>
            <person name="Wang Z.-W."/>
            <person name="Zhao X."/>
            <person name="Zhong W.-Y."/>
            <person name="Peng D.-H."/>
            <person name="Ahmad S."/>
            <person name="Lan S."/>
            <person name="Zhang J.-S."/>
            <person name="Tsai W.-C."/>
            <person name="Van De Peer Y."/>
            <person name="Liu Z.-J."/>
        </authorList>
    </citation>
    <scope>NUCLEOTIDE SEQUENCE</scope>
    <source>
        <strain evidence="6">CP</strain>
        <tissue evidence="6">Leaves</tissue>
    </source>
</reference>
<evidence type="ECO:0000256" key="2">
    <source>
        <dbReference type="ARBA" id="ARBA00007991"/>
    </source>
</evidence>
<keyword evidence="3" id="KW-0813">Transport</keyword>
<dbReference type="PANTHER" id="PTHR10997:SF7">
    <property type="entry name" value="IMPORTIN-11"/>
    <property type="match status" value="1"/>
</dbReference>
<dbReference type="SMART" id="SM00913">
    <property type="entry name" value="IBN_N"/>
    <property type="match status" value="1"/>
</dbReference>
<dbReference type="FunFam" id="1.25.10.10:FF:001096">
    <property type="entry name" value="Predicted protein"/>
    <property type="match status" value="1"/>
</dbReference>
<keyword evidence="4" id="KW-0539">Nucleus</keyword>
<dbReference type="Proteomes" id="UP001180020">
    <property type="component" value="Unassembled WGS sequence"/>
</dbReference>
<dbReference type="GO" id="GO:0005829">
    <property type="term" value="C:cytosol"/>
    <property type="evidence" value="ECO:0007669"/>
    <property type="project" value="TreeGrafter"/>
</dbReference>
<dbReference type="InterPro" id="IPR011989">
    <property type="entry name" value="ARM-like"/>
</dbReference>
<comment type="caution">
    <text evidence="6">The sequence shown here is derived from an EMBL/GenBank/DDBJ whole genome shotgun (WGS) entry which is preliminary data.</text>
</comment>
<dbReference type="AlphaFoldDB" id="A0AAV9C4S0"/>